<dbReference type="STRING" id="70996.SE18_16180"/>
<dbReference type="EMBL" id="LGKP01000025">
    <property type="protein sequence ID" value="KPL85226.1"/>
    <property type="molecule type" value="Genomic_DNA"/>
</dbReference>
<reference evidence="1 2" key="1">
    <citation type="submission" date="2015-07" db="EMBL/GenBank/DDBJ databases">
        <title>Whole genome sequence of Herpetosiphon geysericola DSM 7119.</title>
        <authorList>
            <person name="Hemp J."/>
            <person name="Ward L.M."/>
            <person name="Pace L.A."/>
            <person name="Fischer W.W."/>
        </authorList>
    </citation>
    <scope>NUCLEOTIDE SEQUENCE [LARGE SCALE GENOMIC DNA]</scope>
    <source>
        <strain evidence="1 2">DSM 7119</strain>
    </source>
</reference>
<proteinExistence type="predicted"/>
<evidence type="ECO:0000313" key="1">
    <source>
        <dbReference type="EMBL" id="KPL85226.1"/>
    </source>
</evidence>
<name>A0A0N8GR14_9CHLR</name>
<dbReference type="OrthoDB" id="9825725at2"/>
<protein>
    <recommendedName>
        <fullName evidence="3">Lipoprotein</fullName>
    </recommendedName>
</protein>
<dbReference type="PROSITE" id="PS51257">
    <property type="entry name" value="PROKAR_LIPOPROTEIN"/>
    <property type="match status" value="1"/>
</dbReference>
<dbReference type="Proteomes" id="UP000050277">
    <property type="component" value="Unassembled WGS sequence"/>
</dbReference>
<sequence length="213" mass="23401">MDLLRTIGLGLLLIVLTGCSLKAEPLSIQEASDQGLIDLEFKTAGTAGGVLTMIVTGKTERSIQITIPAGQILDNQTDYHEDMVLIRYEGLVESLEADVIQSNLPLITKQATARYGVIEAYSLELYAEPGAEADAYAFDGFVDPELQRLVDHLALQSSEEFVGKQLAIWALTDNPDYDTTSEIIEFSEHDLAQARTFLLAAKLDPADYLMFEQ</sequence>
<gene>
    <name evidence="1" type="ORF">SE18_16180</name>
</gene>
<organism evidence="1 2">
    <name type="scientific">Herpetosiphon geysericola</name>
    <dbReference type="NCBI Taxonomy" id="70996"/>
    <lineage>
        <taxon>Bacteria</taxon>
        <taxon>Bacillati</taxon>
        <taxon>Chloroflexota</taxon>
        <taxon>Chloroflexia</taxon>
        <taxon>Herpetosiphonales</taxon>
        <taxon>Herpetosiphonaceae</taxon>
        <taxon>Herpetosiphon</taxon>
    </lineage>
</organism>
<comment type="caution">
    <text evidence="1">The sequence shown here is derived from an EMBL/GenBank/DDBJ whole genome shotgun (WGS) entry which is preliminary data.</text>
</comment>
<keyword evidence="2" id="KW-1185">Reference proteome</keyword>
<dbReference type="RefSeq" id="WP_054535504.1">
    <property type="nucleotide sequence ID" value="NZ_LGKP01000025.1"/>
</dbReference>
<accession>A0A0N8GR14</accession>
<evidence type="ECO:0008006" key="3">
    <source>
        <dbReference type="Google" id="ProtNLM"/>
    </source>
</evidence>
<evidence type="ECO:0000313" key="2">
    <source>
        <dbReference type="Proteomes" id="UP000050277"/>
    </source>
</evidence>
<dbReference type="AlphaFoldDB" id="A0A0N8GR14"/>